<proteinExistence type="predicted"/>
<reference evidence="1 2" key="1">
    <citation type="journal article" date="2015" name="Proc. Natl. Acad. Sci. U.S.A.">
        <title>The resurrection genome of Boea hygrometrica: A blueprint for survival of dehydration.</title>
        <authorList>
            <person name="Xiao L."/>
            <person name="Yang G."/>
            <person name="Zhang L."/>
            <person name="Yang X."/>
            <person name="Zhao S."/>
            <person name="Ji Z."/>
            <person name="Zhou Q."/>
            <person name="Hu M."/>
            <person name="Wang Y."/>
            <person name="Chen M."/>
            <person name="Xu Y."/>
            <person name="Jin H."/>
            <person name="Xiao X."/>
            <person name="Hu G."/>
            <person name="Bao F."/>
            <person name="Hu Y."/>
            <person name="Wan P."/>
            <person name="Li L."/>
            <person name="Deng X."/>
            <person name="Kuang T."/>
            <person name="Xiang C."/>
            <person name="Zhu J.K."/>
            <person name="Oliver M.J."/>
            <person name="He Y."/>
        </authorList>
    </citation>
    <scope>NUCLEOTIDE SEQUENCE [LARGE SCALE GENOMIC DNA]</scope>
    <source>
        <strain evidence="2">cv. XS01</strain>
    </source>
</reference>
<keyword evidence="2" id="KW-1185">Reference proteome</keyword>
<sequence length="57" mass="6839">MSRYPSYCSPNLIFSDCRWKTALIEVRAGILLLRRFVLYSFWKLMPSLERLRDISLL</sequence>
<evidence type="ECO:0000313" key="1">
    <source>
        <dbReference type="EMBL" id="KZV40801.1"/>
    </source>
</evidence>
<dbReference type="Proteomes" id="UP000250235">
    <property type="component" value="Unassembled WGS sequence"/>
</dbReference>
<dbReference type="EMBL" id="KQ999864">
    <property type="protein sequence ID" value="KZV40801.1"/>
    <property type="molecule type" value="Genomic_DNA"/>
</dbReference>
<protein>
    <submittedName>
        <fullName evidence="1">Uncharacterized protein</fullName>
    </submittedName>
</protein>
<accession>A0A2Z7C4G4</accession>
<gene>
    <name evidence="1" type="ORF">F511_22242</name>
</gene>
<organism evidence="1 2">
    <name type="scientific">Dorcoceras hygrometricum</name>
    <dbReference type="NCBI Taxonomy" id="472368"/>
    <lineage>
        <taxon>Eukaryota</taxon>
        <taxon>Viridiplantae</taxon>
        <taxon>Streptophyta</taxon>
        <taxon>Embryophyta</taxon>
        <taxon>Tracheophyta</taxon>
        <taxon>Spermatophyta</taxon>
        <taxon>Magnoliopsida</taxon>
        <taxon>eudicotyledons</taxon>
        <taxon>Gunneridae</taxon>
        <taxon>Pentapetalae</taxon>
        <taxon>asterids</taxon>
        <taxon>lamiids</taxon>
        <taxon>Lamiales</taxon>
        <taxon>Gesneriaceae</taxon>
        <taxon>Didymocarpoideae</taxon>
        <taxon>Trichosporeae</taxon>
        <taxon>Loxocarpinae</taxon>
        <taxon>Dorcoceras</taxon>
    </lineage>
</organism>
<evidence type="ECO:0000313" key="2">
    <source>
        <dbReference type="Proteomes" id="UP000250235"/>
    </source>
</evidence>
<dbReference type="AlphaFoldDB" id="A0A2Z7C4G4"/>
<name>A0A2Z7C4G4_9LAMI</name>